<protein>
    <submittedName>
        <fullName evidence="4">PEP-utilizing enzyme</fullName>
    </submittedName>
</protein>
<reference evidence="4 5" key="1">
    <citation type="submission" date="2022-04" db="EMBL/GenBank/DDBJ databases">
        <title>Genome draft of Actinomadura sp. ATCC 31491.</title>
        <authorList>
            <person name="Shi X."/>
            <person name="Du Y."/>
        </authorList>
    </citation>
    <scope>NUCLEOTIDE SEQUENCE [LARGE SCALE GENOMIC DNA]</scope>
    <source>
        <strain evidence="4 5">ATCC 31491</strain>
    </source>
</reference>
<evidence type="ECO:0000313" key="5">
    <source>
        <dbReference type="Proteomes" id="UP001317259"/>
    </source>
</evidence>
<dbReference type="Gene3D" id="3.30.1490.20">
    <property type="entry name" value="ATP-grasp fold, A domain"/>
    <property type="match status" value="2"/>
</dbReference>
<dbReference type="EMBL" id="JAKRKC020000002">
    <property type="protein sequence ID" value="MCK2218619.1"/>
    <property type="molecule type" value="Genomic_DNA"/>
</dbReference>
<dbReference type="InterPro" id="IPR008279">
    <property type="entry name" value="PEP-util_enz_mobile_dom"/>
</dbReference>
<comment type="caution">
    <text evidence="4">The sequence shown here is derived from an EMBL/GenBank/DDBJ whole genome shotgun (WGS) entry which is preliminary data.</text>
</comment>
<evidence type="ECO:0000259" key="2">
    <source>
        <dbReference type="Pfam" id="PF00391"/>
    </source>
</evidence>
<dbReference type="SUPFAM" id="SSF56059">
    <property type="entry name" value="Glutathione synthetase ATP-binding domain-like"/>
    <property type="match status" value="1"/>
</dbReference>
<feature type="domain" description="Pyruvate phosphate dikinase AMP/ATP-binding" evidence="3">
    <location>
        <begin position="194"/>
        <end position="242"/>
    </location>
</feature>
<organism evidence="4 5">
    <name type="scientific">Actinomadura luzonensis</name>
    <dbReference type="NCBI Taxonomy" id="2805427"/>
    <lineage>
        <taxon>Bacteria</taxon>
        <taxon>Bacillati</taxon>
        <taxon>Actinomycetota</taxon>
        <taxon>Actinomycetes</taxon>
        <taxon>Streptosporangiales</taxon>
        <taxon>Thermomonosporaceae</taxon>
        <taxon>Actinomadura</taxon>
    </lineage>
</organism>
<evidence type="ECO:0000259" key="3">
    <source>
        <dbReference type="Pfam" id="PF01326"/>
    </source>
</evidence>
<dbReference type="Pfam" id="PF00391">
    <property type="entry name" value="PEP-utilizers"/>
    <property type="match status" value="1"/>
</dbReference>
<dbReference type="SUPFAM" id="SSF52009">
    <property type="entry name" value="Phosphohistidine domain"/>
    <property type="match status" value="1"/>
</dbReference>
<evidence type="ECO:0000256" key="1">
    <source>
        <dbReference type="SAM" id="MobiDB-lite"/>
    </source>
</evidence>
<dbReference type="PANTHER" id="PTHR43615">
    <property type="entry name" value="PHOSPHOENOLPYRUVATE SYNTHASE-RELATED"/>
    <property type="match status" value="1"/>
</dbReference>
<dbReference type="Gene3D" id="3.30.470.20">
    <property type="entry name" value="ATP-grasp fold, B domain"/>
    <property type="match status" value="2"/>
</dbReference>
<gene>
    <name evidence="4" type="ORF">MF672_033205</name>
</gene>
<dbReference type="Gene3D" id="3.50.30.10">
    <property type="entry name" value="Phosphohistidine domain"/>
    <property type="match status" value="1"/>
</dbReference>
<feature type="region of interest" description="Disordered" evidence="1">
    <location>
        <begin position="805"/>
        <end position="827"/>
    </location>
</feature>
<name>A0ABT0G1X1_9ACTN</name>
<accession>A0ABT0G1X1</accession>
<dbReference type="InterPro" id="IPR036637">
    <property type="entry name" value="Phosphohistidine_dom_sf"/>
</dbReference>
<dbReference type="InterPro" id="IPR051549">
    <property type="entry name" value="PEP_Utilizing_Enz"/>
</dbReference>
<feature type="domain" description="PEP-utilising enzyme mobile" evidence="2">
    <location>
        <begin position="734"/>
        <end position="804"/>
    </location>
</feature>
<dbReference type="InterPro" id="IPR013815">
    <property type="entry name" value="ATP_grasp_subdomain_1"/>
</dbReference>
<dbReference type="InterPro" id="IPR002192">
    <property type="entry name" value="PPDK_AMP/ATP-bd"/>
</dbReference>
<dbReference type="RefSeq" id="WP_242382296.1">
    <property type="nucleotide sequence ID" value="NZ_JAKRKC020000002.1"/>
</dbReference>
<dbReference type="Proteomes" id="UP001317259">
    <property type="component" value="Unassembled WGS sequence"/>
</dbReference>
<proteinExistence type="predicted"/>
<feature type="domain" description="Pyruvate phosphate dikinase AMP/ATP-binding" evidence="3">
    <location>
        <begin position="52"/>
        <end position="184"/>
    </location>
</feature>
<evidence type="ECO:0000313" key="4">
    <source>
        <dbReference type="EMBL" id="MCK2218619.1"/>
    </source>
</evidence>
<dbReference type="PANTHER" id="PTHR43615:SF1">
    <property type="entry name" value="PPDK_N DOMAIN-CONTAINING PROTEIN"/>
    <property type="match status" value="1"/>
</dbReference>
<dbReference type="Pfam" id="PF01326">
    <property type="entry name" value="PPDK_N"/>
    <property type="match status" value="2"/>
</dbReference>
<sequence>MNLIPLAEIDATMIELVGGKAAGLGEMIRAGERVPAGFCLTVEPYRSGELPEKELLDAYERLGGGRVAVRSSATAEDLPEASFAGQQDTYLNVEGGAELVDAVRRCWASLFTERAVAYRAAAGVGEAAMAVVVQRMVDPVAAGVLFTANPVTGCRTEMVVDAAPGLGTAVVEGSVVPDHHVLRQGTPAEPVPGGCLDAEQLERLRAAGTRLQRHFGSPQDVEWAIDAGGELWLLQSRPVTTLFPQPPDTGDVRVYLEFGHVQGMLRPCTPMGVSLLKTGAALWFAAVGARPDPRDPLPRLVPIGGRLFFDLTDFLRSKAVRTRLGPSLEIYGPRVQGAVRRLLDDPRFAPRPGLPFRLGTAVKGTIRLLPVTLAGTVSSLVAPARARARAYRGVAVIRRMSTPPPGPATAAERLRWVVEDSHKGIMSPGLHGILGPLSAGMIAGTAPAALLAGVATDEELGTVLGGMPHNVTTEMDLRLWDVSVRAREHRELFLGTPPEELAARYLAGDLPDIGLGDFLSRYGMRAAAEIDVGVPRWAEDPAPLFATIANYLRVDDPEQAPDVRFAAAARRAERMIETLSRRARRVRPVRGRLAAFLMRRSRELTGLREIGKFAWLPAIQGARRQLLLAGEELAADGRLENAGDIMFLTLEEARAAASGDTRQRARAAARRAEHQRELRRVSVPAALLSDGTDVEALAPAQPPRDGVLSGMAGAAGRATGRARVIRDPAGARLEPGEILVAPTTDPGWTPLFLTAAGLVTETGSPVAHGPTVAREYGIPAVICVRDATREIRTGQLITIDGAAGTVRVEPDDAPAPDEAPDRAAPTG</sequence>
<keyword evidence="5" id="KW-1185">Reference proteome</keyword>